<protein>
    <submittedName>
        <fullName evidence="1">Uncharacterized protein</fullName>
    </submittedName>
</protein>
<evidence type="ECO:0000313" key="1">
    <source>
        <dbReference type="EMBL" id="KAH8008497.1"/>
    </source>
</evidence>
<evidence type="ECO:0000313" key="2">
    <source>
        <dbReference type="Proteomes" id="UP000827872"/>
    </source>
</evidence>
<reference evidence="1" key="1">
    <citation type="submission" date="2021-08" db="EMBL/GenBank/DDBJ databases">
        <title>The first chromosome-level gecko genome reveals the dynamic sex chromosomes of Neotropical dwarf geckos (Sphaerodactylidae: Sphaerodactylus).</title>
        <authorList>
            <person name="Pinto B.J."/>
            <person name="Keating S.E."/>
            <person name="Gamble T."/>
        </authorList>
    </citation>
    <scope>NUCLEOTIDE SEQUENCE</scope>
    <source>
        <strain evidence="1">TG3544</strain>
    </source>
</reference>
<name>A0ACB8FT04_9SAUR</name>
<accession>A0ACB8FT04</accession>
<keyword evidence="2" id="KW-1185">Reference proteome</keyword>
<sequence length="226" mass="24702">MGPQRAERLEGDEHILGLPVVFATHRLFGIASAGSSGLEGDPLVKFFQLPSTGFHHQVVLVSWIMWYAPLGIMFLVAGKIVEMGDVVSLFTSLGKYICCCFGGHAIHGLGQPRRPSSTSSSLARTPTVSLGIFYCAGHRLWDFLQLLTTLPLMMRRVEENNGALLSHLAAHPAHRANRHHGRAASSRRAGGPVLHRPGWKQLPSTSSKSSSPSYLLRKFSWTPNSL</sequence>
<dbReference type="Proteomes" id="UP000827872">
    <property type="component" value="Linkage Group LG06"/>
</dbReference>
<proteinExistence type="predicted"/>
<comment type="caution">
    <text evidence="1">The sequence shown here is derived from an EMBL/GenBank/DDBJ whole genome shotgun (WGS) entry which is preliminary data.</text>
</comment>
<organism evidence="1 2">
    <name type="scientific">Sphaerodactylus townsendi</name>
    <dbReference type="NCBI Taxonomy" id="933632"/>
    <lineage>
        <taxon>Eukaryota</taxon>
        <taxon>Metazoa</taxon>
        <taxon>Chordata</taxon>
        <taxon>Craniata</taxon>
        <taxon>Vertebrata</taxon>
        <taxon>Euteleostomi</taxon>
        <taxon>Lepidosauria</taxon>
        <taxon>Squamata</taxon>
        <taxon>Bifurcata</taxon>
        <taxon>Gekkota</taxon>
        <taxon>Sphaerodactylidae</taxon>
        <taxon>Sphaerodactylus</taxon>
    </lineage>
</organism>
<gene>
    <name evidence="1" type="ORF">K3G42_029790</name>
</gene>
<dbReference type="EMBL" id="CM037619">
    <property type="protein sequence ID" value="KAH8008497.1"/>
    <property type="molecule type" value="Genomic_DNA"/>
</dbReference>